<dbReference type="EMBL" id="BMFU01000001">
    <property type="protein sequence ID" value="GGH46295.1"/>
    <property type="molecule type" value="Genomic_DNA"/>
</dbReference>
<reference evidence="2" key="1">
    <citation type="journal article" date="2019" name="Int. J. Syst. Evol. Microbiol.">
        <title>The Global Catalogue of Microorganisms (GCM) 10K type strain sequencing project: providing services to taxonomists for standard genome sequencing and annotation.</title>
        <authorList>
            <consortium name="The Broad Institute Genomics Platform"/>
            <consortium name="The Broad Institute Genome Sequencing Center for Infectious Disease"/>
            <person name="Wu L."/>
            <person name="Ma J."/>
        </authorList>
    </citation>
    <scope>NUCLEOTIDE SEQUENCE [LARGE SCALE GENOMIC DNA]</scope>
    <source>
        <strain evidence="2">CGMCC 1.12770</strain>
    </source>
</reference>
<name>A0ABQ1Z3Y2_9BACL</name>
<comment type="caution">
    <text evidence="1">The sequence shown here is derived from an EMBL/GenBank/DDBJ whole genome shotgun (WGS) entry which is preliminary data.</text>
</comment>
<organism evidence="1 2">
    <name type="scientific">Paenibacillus silvae</name>
    <dbReference type="NCBI Taxonomy" id="1325358"/>
    <lineage>
        <taxon>Bacteria</taxon>
        <taxon>Bacillati</taxon>
        <taxon>Bacillota</taxon>
        <taxon>Bacilli</taxon>
        <taxon>Bacillales</taxon>
        <taxon>Paenibacillaceae</taxon>
        <taxon>Paenibacillus</taxon>
    </lineage>
</organism>
<accession>A0ABQ1Z3Y2</accession>
<evidence type="ECO:0000313" key="1">
    <source>
        <dbReference type="EMBL" id="GGH46295.1"/>
    </source>
</evidence>
<gene>
    <name evidence="1" type="ORF">GCM10008014_08860</name>
</gene>
<keyword evidence="2" id="KW-1185">Reference proteome</keyword>
<protein>
    <submittedName>
        <fullName evidence="1">Uncharacterized protein</fullName>
    </submittedName>
</protein>
<proteinExistence type="predicted"/>
<dbReference type="RefSeq" id="WP_188591373.1">
    <property type="nucleotide sequence ID" value="NZ_BMFU01000001.1"/>
</dbReference>
<evidence type="ECO:0000313" key="2">
    <source>
        <dbReference type="Proteomes" id="UP000652153"/>
    </source>
</evidence>
<sequence>MNNKTFVIRTNELPEEMKEWDWKEVEYPEFQTYPEVPCVAVIASVTYGLVVPYQVAMTSNLRNYFYSFRDTVGVMAHNNSDVVFYVEEKSETKRKEMKKSLQDLFNIHYVV</sequence>
<dbReference type="Proteomes" id="UP000652153">
    <property type="component" value="Unassembled WGS sequence"/>
</dbReference>